<feature type="compositionally biased region" description="Low complexity" evidence="1">
    <location>
        <begin position="9"/>
        <end position="18"/>
    </location>
</feature>
<feature type="region of interest" description="Disordered" evidence="1">
    <location>
        <begin position="1"/>
        <end position="20"/>
    </location>
</feature>
<dbReference type="GO" id="GO:0006508">
    <property type="term" value="P:proteolysis"/>
    <property type="evidence" value="ECO:0007669"/>
    <property type="project" value="InterPro"/>
</dbReference>
<proteinExistence type="predicted"/>
<dbReference type="GO" id="GO:0004222">
    <property type="term" value="F:metalloendopeptidase activity"/>
    <property type="evidence" value="ECO:0007669"/>
    <property type="project" value="InterPro"/>
</dbReference>
<evidence type="ECO:0000313" key="2">
    <source>
        <dbReference type="EMBL" id="KAH9368473.1"/>
    </source>
</evidence>
<gene>
    <name evidence="2" type="ORF">HPB48_023103</name>
</gene>
<evidence type="ECO:0000256" key="1">
    <source>
        <dbReference type="SAM" id="MobiDB-lite"/>
    </source>
</evidence>
<dbReference type="InterPro" id="IPR024079">
    <property type="entry name" value="MetalloPept_cat_dom_sf"/>
</dbReference>
<name>A0A9J6G162_HAELO</name>
<sequence>MAEPGLIRSASATTAASAHPVNRVSESSRCLSCATLTMRQDGSDHHRCQAQMRLLLEQVLRNERSIMQIISHSARQSSNRGPLTLRMADIGNMTPSLSASLWLTSLNKHLRPYVLHPDDELLVVGDAVGTALDRIFSRPNLEAYEGRIRQYSKASSSLLKGDRVLIPKSLGIRRYTNDQILEFVAWWFVQMYSSSLSHSAAVATFGNEQRAFDRRRITCYAFVETHLESALLLERAKRLSLQDRTLSAVMQPIFRQLQDAAIRLTSRSASWLDENARLQAAAILNRTQLEPEIWRQCGNETWSISPPLRAYIGAIPRTFGTAFEGWIEAAKIHRDHFPGWPINGSILHHNNNFYQLVNYDYWRNSIYAHPAVLSQPVYYADGPDAIMYGGLGVMLARKLVKAIDMKGVFLDADRRPHNWLSKKSWEVLMKKVICAGNSVTLSEIAAIEVAVEAYEATNMAKIAHSFTGDVDDVFTVVKNGYLPAPPTGPPPSYVEAPKTALDEDVQLESHRCHTGCEKAHSRGNGPHIERNAGQVVLLQQG</sequence>
<organism evidence="2 3">
    <name type="scientific">Haemaphysalis longicornis</name>
    <name type="common">Bush tick</name>
    <dbReference type="NCBI Taxonomy" id="44386"/>
    <lineage>
        <taxon>Eukaryota</taxon>
        <taxon>Metazoa</taxon>
        <taxon>Ecdysozoa</taxon>
        <taxon>Arthropoda</taxon>
        <taxon>Chelicerata</taxon>
        <taxon>Arachnida</taxon>
        <taxon>Acari</taxon>
        <taxon>Parasitiformes</taxon>
        <taxon>Ixodida</taxon>
        <taxon>Ixodoidea</taxon>
        <taxon>Ixodidae</taxon>
        <taxon>Haemaphysalinae</taxon>
        <taxon>Haemaphysalis</taxon>
    </lineage>
</organism>
<dbReference type="InterPro" id="IPR000718">
    <property type="entry name" value="Peptidase_M13"/>
</dbReference>
<dbReference type="OrthoDB" id="6483805at2759"/>
<comment type="caution">
    <text evidence="2">The sequence shown here is derived from an EMBL/GenBank/DDBJ whole genome shotgun (WGS) entry which is preliminary data.</text>
</comment>
<dbReference type="InterPro" id="IPR042089">
    <property type="entry name" value="Peptidase_M13_dom_2"/>
</dbReference>
<protein>
    <submittedName>
        <fullName evidence="2">Uncharacterized protein</fullName>
    </submittedName>
</protein>
<keyword evidence="3" id="KW-1185">Reference proteome</keyword>
<dbReference type="Proteomes" id="UP000821853">
    <property type="component" value="Chromosome 2"/>
</dbReference>
<reference evidence="2 3" key="1">
    <citation type="journal article" date="2020" name="Cell">
        <title>Large-Scale Comparative Analyses of Tick Genomes Elucidate Their Genetic Diversity and Vector Capacities.</title>
        <authorList>
            <consortium name="Tick Genome and Microbiome Consortium (TIGMIC)"/>
            <person name="Jia N."/>
            <person name="Wang J."/>
            <person name="Shi W."/>
            <person name="Du L."/>
            <person name="Sun Y."/>
            <person name="Zhan W."/>
            <person name="Jiang J.F."/>
            <person name="Wang Q."/>
            <person name="Zhang B."/>
            <person name="Ji P."/>
            <person name="Bell-Sakyi L."/>
            <person name="Cui X.M."/>
            <person name="Yuan T.T."/>
            <person name="Jiang B.G."/>
            <person name="Yang W.F."/>
            <person name="Lam T.T."/>
            <person name="Chang Q.C."/>
            <person name="Ding S.J."/>
            <person name="Wang X.J."/>
            <person name="Zhu J.G."/>
            <person name="Ruan X.D."/>
            <person name="Zhao L."/>
            <person name="Wei J.T."/>
            <person name="Ye R.Z."/>
            <person name="Que T.C."/>
            <person name="Du C.H."/>
            <person name="Zhou Y.H."/>
            <person name="Cheng J.X."/>
            <person name="Dai P.F."/>
            <person name="Guo W.B."/>
            <person name="Han X.H."/>
            <person name="Huang E.J."/>
            <person name="Li L.F."/>
            <person name="Wei W."/>
            <person name="Gao Y.C."/>
            <person name="Liu J.Z."/>
            <person name="Shao H.Z."/>
            <person name="Wang X."/>
            <person name="Wang C.C."/>
            <person name="Yang T.C."/>
            <person name="Huo Q.B."/>
            <person name="Li W."/>
            <person name="Chen H.Y."/>
            <person name="Chen S.E."/>
            <person name="Zhou L.G."/>
            <person name="Ni X.B."/>
            <person name="Tian J.H."/>
            <person name="Sheng Y."/>
            <person name="Liu T."/>
            <person name="Pan Y.S."/>
            <person name="Xia L.Y."/>
            <person name="Li J."/>
            <person name="Zhao F."/>
            <person name="Cao W.C."/>
        </authorList>
    </citation>
    <scope>NUCLEOTIDE SEQUENCE [LARGE SCALE GENOMIC DNA]</scope>
    <source>
        <strain evidence="2">HaeL-2018</strain>
    </source>
</reference>
<dbReference type="SUPFAM" id="SSF55486">
    <property type="entry name" value="Metalloproteases ('zincins'), catalytic domain"/>
    <property type="match status" value="1"/>
</dbReference>
<dbReference type="Gene3D" id="1.10.1380.10">
    <property type="entry name" value="Neutral endopeptidase , domain2"/>
    <property type="match status" value="1"/>
</dbReference>
<accession>A0A9J6G162</accession>
<dbReference type="EMBL" id="JABSTR010000004">
    <property type="protein sequence ID" value="KAH9368473.1"/>
    <property type="molecule type" value="Genomic_DNA"/>
</dbReference>
<dbReference type="AlphaFoldDB" id="A0A9J6G162"/>
<evidence type="ECO:0000313" key="3">
    <source>
        <dbReference type="Proteomes" id="UP000821853"/>
    </source>
</evidence>
<dbReference type="VEuPathDB" id="VectorBase:HLOH_046394"/>
<dbReference type="Gene3D" id="3.40.390.10">
    <property type="entry name" value="Collagenase (Catalytic Domain)"/>
    <property type="match status" value="1"/>
</dbReference>
<dbReference type="PROSITE" id="PS51885">
    <property type="entry name" value="NEPRILYSIN"/>
    <property type="match status" value="1"/>
</dbReference>